<dbReference type="RefSeq" id="WP_147001076.1">
    <property type="nucleotide sequence ID" value="NZ_CP042387.1"/>
</dbReference>
<accession>A0AAP9JAS2</accession>
<proteinExistence type="predicted"/>
<name>A0AAP9JAS2_LEULA</name>
<evidence type="ECO:0000256" key="2">
    <source>
        <dbReference type="SAM" id="Phobius"/>
    </source>
</evidence>
<organism evidence="3 4">
    <name type="scientific">Leuconostoc lactis</name>
    <dbReference type="NCBI Taxonomy" id="1246"/>
    <lineage>
        <taxon>Bacteria</taxon>
        <taxon>Bacillati</taxon>
        <taxon>Bacillota</taxon>
        <taxon>Bacilli</taxon>
        <taxon>Lactobacillales</taxon>
        <taxon>Lactobacillaceae</taxon>
        <taxon>Leuconostoc</taxon>
    </lineage>
</organism>
<keyword evidence="2" id="KW-1133">Transmembrane helix</keyword>
<dbReference type="EMBL" id="CP042387">
    <property type="protein sequence ID" value="QEA44165.1"/>
    <property type="molecule type" value="Genomic_DNA"/>
</dbReference>
<keyword evidence="2" id="KW-0472">Membrane</keyword>
<dbReference type="AlphaFoldDB" id="A0AAP9JAS2"/>
<reference evidence="3 4" key="1">
    <citation type="submission" date="2019-06" db="EMBL/GenBank/DDBJ databases">
        <title>Genome analyses of bacteria isolated from kimchi.</title>
        <authorList>
            <person name="Lee S."/>
            <person name="Ahn S."/>
            <person name="Roh S."/>
        </authorList>
    </citation>
    <scope>NUCLEOTIDE SEQUENCE [LARGE SCALE GENOMIC DNA]</scope>
    <source>
        <strain evidence="3 4">CBA3625</strain>
    </source>
</reference>
<gene>
    <name evidence="3" type="ORF">FGL83_05590</name>
</gene>
<feature type="transmembrane region" description="Helical" evidence="2">
    <location>
        <begin position="6"/>
        <end position="26"/>
    </location>
</feature>
<evidence type="ECO:0000313" key="4">
    <source>
        <dbReference type="Proteomes" id="UP000321298"/>
    </source>
</evidence>
<evidence type="ECO:0000313" key="3">
    <source>
        <dbReference type="EMBL" id="QEA44165.1"/>
    </source>
</evidence>
<feature type="coiled-coil region" evidence="1">
    <location>
        <begin position="48"/>
        <end position="82"/>
    </location>
</feature>
<sequence>MEKTLILIGEMGSAGAVVFGVFFYLFKSTFKQMIEPLSKSIDRLSFNVEAQTTAIKEQKLKLENLETRVDSHETRIVVIEHDHITGGRK</sequence>
<keyword evidence="4" id="KW-1185">Reference proteome</keyword>
<dbReference type="GeneID" id="66531661"/>
<evidence type="ECO:0000256" key="1">
    <source>
        <dbReference type="SAM" id="Coils"/>
    </source>
</evidence>
<dbReference type="Proteomes" id="UP000321298">
    <property type="component" value="Chromosome"/>
</dbReference>
<keyword evidence="2" id="KW-0812">Transmembrane</keyword>
<protein>
    <submittedName>
        <fullName evidence="3">Uncharacterized protein</fullName>
    </submittedName>
</protein>
<keyword evidence="1" id="KW-0175">Coiled coil</keyword>